<protein>
    <recommendedName>
        <fullName evidence="3">Transposase domain-containing protein</fullName>
    </recommendedName>
</protein>
<gene>
    <name evidence="1" type="ORF">GHT06_017062</name>
</gene>
<name>A0AAD5KPC8_9CRUS</name>
<accession>A0AAD5KPC8</accession>
<evidence type="ECO:0000313" key="2">
    <source>
        <dbReference type="Proteomes" id="UP000820818"/>
    </source>
</evidence>
<dbReference type="Proteomes" id="UP000820818">
    <property type="component" value="Linkage Group LG6"/>
</dbReference>
<sequence length="522" mass="60214">MAFFNVLPEVFRFIFNTDGLPVAKASESQVWPIQCKFFDAPMSNWPAFVLGIFHANNFVKELVELQQTGFFHNGKVIKIVVFGFSCDAPANALIKFIKIHTGYESCPKCEVHGKYARRVVFLETSAPLRSHENFINKTQDRHHTGTSLLERLDIDMVTSFAVGYMRCVCLGVMRKLLWLWIRGPLSTRIGHQNIERKSAALMMIKNFVPCDFARKPRVLAELPRWKPTELHQFLLYTGPAILKESCKGKPLEDFYDNFMLLHTAIKILSQPHLCQEPVYNYAKDLLVAFVEECKIIYAEWFISYNVHCLIHLPDDVMRFGYLDNFSTFPFENNMKKIKSMIRKHERVLSQIVRRIAEEERNFIEFNKINTGKTVLKKKHTNGPVLSTGAEKQYNILHYKSVTLKCDEANSCFILKDETVVKMLNIIEQENVITIIGKELNNRGEKDLFSKPLQSSRLGTYTVKISSLSSQKSWPITEIKCKAFGIPYSSKNELAIFPLMRIVLCAFIPYLLKSMSRRIPKVI</sequence>
<keyword evidence="2" id="KW-1185">Reference proteome</keyword>
<dbReference type="PANTHER" id="PTHR33053">
    <property type="entry name" value="PROTEIN, PUTATIVE-RELATED"/>
    <property type="match status" value="1"/>
</dbReference>
<evidence type="ECO:0008006" key="3">
    <source>
        <dbReference type="Google" id="ProtNLM"/>
    </source>
</evidence>
<dbReference type="AlphaFoldDB" id="A0AAD5KPC8"/>
<organism evidence="1 2">
    <name type="scientific">Daphnia sinensis</name>
    <dbReference type="NCBI Taxonomy" id="1820382"/>
    <lineage>
        <taxon>Eukaryota</taxon>
        <taxon>Metazoa</taxon>
        <taxon>Ecdysozoa</taxon>
        <taxon>Arthropoda</taxon>
        <taxon>Crustacea</taxon>
        <taxon>Branchiopoda</taxon>
        <taxon>Diplostraca</taxon>
        <taxon>Cladocera</taxon>
        <taxon>Anomopoda</taxon>
        <taxon>Daphniidae</taxon>
        <taxon>Daphnia</taxon>
        <taxon>Daphnia similis group</taxon>
    </lineage>
</organism>
<dbReference type="PANTHER" id="PTHR33053:SF24">
    <property type="entry name" value="TRANSPOSASE DOMAIN-CONTAINING PROTEIN"/>
    <property type="match status" value="1"/>
</dbReference>
<reference evidence="1 2" key="1">
    <citation type="submission" date="2022-05" db="EMBL/GenBank/DDBJ databases">
        <title>A multi-omics perspective on studying reproductive biology in Daphnia sinensis.</title>
        <authorList>
            <person name="Jia J."/>
        </authorList>
    </citation>
    <scope>NUCLEOTIDE SEQUENCE [LARGE SCALE GENOMIC DNA]</scope>
    <source>
        <strain evidence="1 2">WSL</strain>
    </source>
</reference>
<dbReference type="EMBL" id="WJBH02000006">
    <property type="protein sequence ID" value="KAI9557239.1"/>
    <property type="molecule type" value="Genomic_DNA"/>
</dbReference>
<evidence type="ECO:0000313" key="1">
    <source>
        <dbReference type="EMBL" id="KAI9557239.1"/>
    </source>
</evidence>
<comment type="caution">
    <text evidence="1">The sequence shown here is derived from an EMBL/GenBank/DDBJ whole genome shotgun (WGS) entry which is preliminary data.</text>
</comment>
<proteinExistence type="predicted"/>